<dbReference type="GO" id="GO:0006629">
    <property type="term" value="P:lipid metabolic process"/>
    <property type="evidence" value="ECO:0007669"/>
    <property type="project" value="InterPro"/>
</dbReference>
<organism evidence="9">
    <name type="scientific">Caligus clemensi</name>
    <name type="common">Sea louse</name>
    <dbReference type="NCBI Taxonomy" id="344056"/>
    <lineage>
        <taxon>Eukaryota</taxon>
        <taxon>Metazoa</taxon>
        <taxon>Ecdysozoa</taxon>
        <taxon>Arthropoda</taxon>
        <taxon>Crustacea</taxon>
        <taxon>Multicrustacea</taxon>
        <taxon>Hexanauplia</taxon>
        <taxon>Copepoda</taxon>
        <taxon>Siphonostomatoida</taxon>
        <taxon>Caligidae</taxon>
        <taxon>Caligus</taxon>
    </lineage>
</organism>
<evidence type="ECO:0000256" key="1">
    <source>
        <dbReference type="ARBA" id="ARBA00007277"/>
    </source>
</evidence>
<evidence type="ECO:0000256" key="6">
    <source>
        <dbReference type="ARBA" id="ARBA00047512"/>
    </source>
</evidence>
<reference evidence="9" key="1">
    <citation type="submission" date="2009-03" db="EMBL/GenBank/DDBJ databases">
        <title>Caligus clemensi ESTs and full-length cDNAs.</title>
        <authorList>
            <person name="Yasuike M."/>
            <person name="von Schalburg K."/>
            <person name="Cooper G."/>
            <person name="Leong J."/>
            <person name="Jones S.R.M."/>
            <person name="Koop B.F."/>
        </authorList>
    </citation>
    <scope>NUCLEOTIDE SEQUENCE</scope>
    <source>
        <tissue evidence="9">Whole</tissue>
    </source>
</reference>
<feature type="signal peptide" evidence="7">
    <location>
        <begin position="1"/>
        <end position="25"/>
    </location>
</feature>
<name>C1C2X9_CALCM</name>
<dbReference type="PANTHER" id="PTHR43620:SF7">
    <property type="entry name" value="GLYCEROPHOSPHODIESTER PHOSPHODIESTERASE GDPD5-RELATED"/>
    <property type="match status" value="1"/>
</dbReference>
<feature type="domain" description="GP-PDE" evidence="8">
    <location>
        <begin position="34"/>
        <end position="361"/>
    </location>
</feature>
<evidence type="ECO:0000256" key="7">
    <source>
        <dbReference type="SAM" id="SignalP"/>
    </source>
</evidence>
<keyword evidence="4" id="KW-0319">Glycerol metabolism</keyword>
<evidence type="ECO:0000256" key="2">
    <source>
        <dbReference type="ARBA" id="ARBA00012247"/>
    </source>
</evidence>
<dbReference type="SUPFAM" id="SSF51695">
    <property type="entry name" value="PLC-like phosphodiesterases"/>
    <property type="match status" value="1"/>
</dbReference>
<dbReference type="Gene3D" id="3.20.20.190">
    <property type="entry name" value="Phosphatidylinositol (PI) phosphodiesterase"/>
    <property type="match status" value="1"/>
</dbReference>
<dbReference type="PANTHER" id="PTHR43620">
    <property type="entry name" value="GLYCEROPHOSPHORYL DIESTER PHOSPHODIESTERASE"/>
    <property type="match status" value="1"/>
</dbReference>
<dbReference type="EC" id="3.1.4.46" evidence="2"/>
<evidence type="ECO:0000256" key="4">
    <source>
        <dbReference type="ARBA" id="ARBA00022798"/>
    </source>
</evidence>
<dbReference type="InterPro" id="IPR030395">
    <property type="entry name" value="GP_PDE_dom"/>
</dbReference>
<dbReference type="Pfam" id="PF03009">
    <property type="entry name" value="GDPD"/>
    <property type="match status" value="1"/>
</dbReference>
<dbReference type="EMBL" id="BT081208">
    <property type="protein sequence ID" value="ACO15632.1"/>
    <property type="molecule type" value="mRNA"/>
</dbReference>
<dbReference type="AlphaFoldDB" id="C1C2X9"/>
<comment type="similarity">
    <text evidence="1">Belongs to the glycerophosphoryl diester phosphodiesterase family.</text>
</comment>
<protein>
    <recommendedName>
        <fullName evidence="2">glycerophosphodiester phosphodiesterase</fullName>
        <ecNumber evidence="2">3.1.4.46</ecNumber>
    </recommendedName>
</protein>
<dbReference type="GO" id="GO:0006071">
    <property type="term" value="P:glycerol metabolic process"/>
    <property type="evidence" value="ECO:0007669"/>
    <property type="project" value="UniProtKB-KW"/>
</dbReference>
<feature type="chain" id="PRO_5002905153" description="glycerophosphodiester phosphodiesterase" evidence="7">
    <location>
        <begin position="26"/>
        <end position="399"/>
    </location>
</feature>
<dbReference type="InterPro" id="IPR017946">
    <property type="entry name" value="PLC-like_Pdiesterase_TIM-brl"/>
</dbReference>
<evidence type="ECO:0000313" key="9">
    <source>
        <dbReference type="EMBL" id="ACO15632.1"/>
    </source>
</evidence>
<proteinExistence type="evidence at transcript level"/>
<sequence length="399" mass="45603">MVLAKEAVIGLVFLILGLLLREIHATIDNSESRPLNLAHRGSSGMFPEHTRKAYISALEQGADYIECDVVITSDLQLICSHEPWISETSNVADHTGEVSGVPHSNFEDRLRTYDMNDDDPNFDWNDKGNVTDYFSFDFTLDEIMELRRKQVKPNRDLQFDWKYTFVTFDEFINIAKSFDGGIYPEIKQPTAINRILAERGVEDTVEDIILRKLSEHGLDSEDSKVLLQCFELSTIKNLQSKTDLKRVFLVKREAKYNDDLWRELSEAGFYGVGGPKSMLIKTTPAPNAGPKDPGSISFIEHELIDSIHKHGLKLHLYTFRNEWTEIPWDFGKDPYKEYEEYVRLGVDGFFTDFPATLTNFLKYNYNTRARKLGSGGESLKKVSMGSLLFFSLAIHLLSD</sequence>
<evidence type="ECO:0000256" key="3">
    <source>
        <dbReference type="ARBA" id="ARBA00022729"/>
    </source>
</evidence>
<dbReference type="PROSITE" id="PS51704">
    <property type="entry name" value="GP_PDE"/>
    <property type="match status" value="1"/>
</dbReference>
<keyword evidence="5" id="KW-0378">Hydrolase</keyword>
<evidence type="ECO:0000256" key="5">
    <source>
        <dbReference type="ARBA" id="ARBA00022801"/>
    </source>
</evidence>
<accession>C1C2X9</accession>
<comment type="catalytic activity">
    <reaction evidence="6">
        <text>a sn-glycero-3-phosphodiester + H2O = an alcohol + sn-glycerol 3-phosphate + H(+)</text>
        <dbReference type="Rhea" id="RHEA:12969"/>
        <dbReference type="ChEBI" id="CHEBI:15377"/>
        <dbReference type="ChEBI" id="CHEBI:15378"/>
        <dbReference type="ChEBI" id="CHEBI:30879"/>
        <dbReference type="ChEBI" id="CHEBI:57597"/>
        <dbReference type="ChEBI" id="CHEBI:83408"/>
        <dbReference type="EC" id="3.1.4.46"/>
    </reaction>
</comment>
<dbReference type="GO" id="GO:0008889">
    <property type="term" value="F:glycerophosphodiester phosphodiesterase activity"/>
    <property type="evidence" value="ECO:0007669"/>
    <property type="project" value="UniProtKB-EC"/>
</dbReference>
<keyword evidence="3 7" id="KW-0732">Signal</keyword>
<gene>
    <name evidence="9" type="primary">GLPQ</name>
</gene>
<evidence type="ECO:0000259" key="8">
    <source>
        <dbReference type="PROSITE" id="PS51704"/>
    </source>
</evidence>